<feature type="non-terminal residue" evidence="1">
    <location>
        <position position="71"/>
    </location>
</feature>
<evidence type="ECO:0000313" key="1">
    <source>
        <dbReference type="EMBL" id="CAG8783138.1"/>
    </source>
</evidence>
<dbReference type="AlphaFoldDB" id="A0A9N9P246"/>
<reference evidence="1" key="1">
    <citation type="submission" date="2021-06" db="EMBL/GenBank/DDBJ databases">
        <authorList>
            <person name="Kallberg Y."/>
            <person name="Tangrot J."/>
            <person name="Rosling A."/>
        </authorList>
    </citation>
    <scope>NUCLEOTIDE SEQUENCE</scope>
    <source>
        <strain evidence="1">IN212</strain>
    </source>
</reference>
<dbReference type="OrthoDB" id="442352at2759"/>
<accession>A0A9N9P246</accession>
<proteinExistence type="predicted"/>
<protein>
    <submittedName>
        <fullName evidence="1">20017_t:CDS:1</fullName>
    </submittedName>
</protein>
<organism evidence="1 2">
    <name type="scientific">Racocetra fulgida</name>
    <dbReference type="NCBI Taxonomy" id="60492"/>
    <lineage>
        <taxon>Eukaryota</taxon>
        <taxon>Fungi</taxon>
        <taxon>Fungi incertae sedis</taxon>
        <taxon>Mucoromycota</taxon>
        <taxon>Glomeromycotina</taxon>
        <taxon>Glomeromycetes</taxon>
        <taxon>Diversisporales</taxon>
        <taxon>Gigasporaceae</taxon>
        <taxon>Racocetra</taxon>
    </lineage>
</organism>
<gene>
    <name evidence="1" type="ORF">RFULGI_LOCUS16010</name>
</gene>
<evidence type="ECO:0000313" key="2">
    <source>
        <dbReference type="Proteomes" id="UP000789396"/>
    </source>
</evidence>
<keyword evidence="2" id="KW-1185">Reference proteome</keyword>
<feature type="non-terminal residue" evidence="1">
    <location>
        <position position="1"/>
    </location>
</feature>
<dbReference type="EMBL" id="CAJVPZ010054432">
    <property type="protein sequence ID" value="CAG8783138.1"/>
    <property type="molecule type" value="Genomic_DNA"/>
</dbReference>
<dbReference type="Proteomes" id="UP000789396">
    <property type="component" value="Unassembled WGS sequence"/>
</dbReference>
<comment type="caution">
    <text evidence="1">The sequence shown here is derived from an EMBL/GenBank/DDBJ whole genome shotgun (WGS) entry which is preliminary data.</text>
</comment>
<name>A0A9N9P246_9GLOM</name>
<sequence>FVVFPLSIKIPYSDRLPVIPIIHPKHGQKIKIRINLATSPLIAIAILLATKSIEFQVVVIGFVGGKGIQPY</sequence>